<dbReference type="AlphaFoldDB" id="A0A853HTK9"/>
<keyword evidence="2" id="KW-1185">Reference proteome</keyword>
<dbReference type="EMBL" id="JACCKB010000003">
    <property type="protein sequence ID" value="NYZ65100.1"/>
    <property type="molecule type" value="Genomic_DNA"/>
</dbReference>
<proteinExistence type="predicted"/>
<evidence type="ECO:0000313" key="1">
    <source>
        <dbReference type="EMBL" id="NYZ65100.1"/>
    </source>
</evidence>
<reference evidence="1 2" key="1">
    <citation type="submission" date="2020-07" db="EMBL/GenBank/DDBJ databases">
        <title>Endozoicomonas sp. nov., isolated from sediment.</title>
        <authorList>
            <person name="Gu T."/>
        </authorList>
    </citation>
    <scope>NUCLEOTIDE SEQUENCE [LARGE SCALE GENOMIC DNA]</scope>
    <source>
        <strain evidence="1 2">SM1973</strain>
    </source>
</reference>
<name>A0A853HTK9_9GAMM</name>
<accession>A0A853HTK9</accession>
<evidence type="ECO:0000313" key="2">
    <source>
        <dbReference type="Proteomes" id="UP000569732"/>
    </source>
</evidence>
<dbReference type="Proteomes" id="UP000569732">
    <property type="component" value="Unassembled WGS sequence"/>
</dbReference>
<gene>
    <name evidence="1" type="ORF">H0A36_03700</name>
</gene>
<organism evidence="1 2">
    <name type="scientific">Spartinivicinus marinus</name>
    <dbReference type="NCBI Taxonomy" id="2994442"/>
    <lineage>
        <taxon>Bacteria</taxon>
        <taxon>Pseudomonadati</taxon>
        <taxon>Pseudomonadota</taxon>
        <taxon>Gammaproteobacteria</taxon>
        <taxon>Oceanospirillales</taxon>
        <taxon>Zooshikellaceae</taxon>
        <taxon>Spartinivicinus</taxon>
    </lineage>
</organism>
<protein>
    <submittedName>
        <fullName evidence="1">Uncharacterized protein</fullName>
    </submittedName>
</protein>
<sequence>MSLPKVNTNVVQELQEAKSTINRLQEYQSKNWAIGLNGDTFQPDNFLTYFDNRDLAFNYYVQNKGVSIGNSTAYTNNINEVKKYALAIVESEVSATNKTISELENYKNNFWAIGLNGDSLQPDNFNNFFADRNIQFKPFVRNKGVEIGQESAYDENINALREYIGQLEDVRSTIGVVA</sequence>
<dbReference type="RefSeq" id="WP_180567126.1">
    <property type="nucleotide sequence ID" value="NZ_JACCKB010000003.1"/>
</dbReference>
<comment type="caution">
    <text evidence="1">The sequence shown here is derived from an EMBL/GenBank/DDBJ whole genome shotgun (WGS) entry which is preliminary data.</text>
</comment>